<keyword evidence="1" id="KW-0812">Transmembrane</keyword>
<keyword evidence="1" id="KW-0472">Membrane</keyword>
<proteinExistence type="predicted"/>
<evidence type="ECO:0000313" key="2">
    <source>
        <dbReference type="EMBL" id="MBB3063300.1"/>
    </source>
</evidence>
<feature type="transmembrane region" description="Helical" evidence="1">
    <location>
        <begin position="102"/>
        <end position="121"/>
    </location>
</feature>
<dbReference type="Pfam" id="PF13781">
    <property type="entry name" value="DoxX_3"/>
    <property type="match status" value="1"/>
</dbReference>
<evidence type="ECO:0000256" key="1">
    <source>
        <dbReference type="SAM" id="Phobius"/>
    </source>
</evidence>
<organism evidence="2 3">
    <name type="scientific">Microbulbifer rhizosphaerae</name>
    <dbReference type="NCBI Taxonomy" id="1562603"/>
    <lineage>
        <taxon>Bacteria</taxon>
        <taxon>Pseudomonadati</taxon>
        <taxon>Pseudomonadota</taxon>
        <taxon>Gammaproteobacteria</taxon>
        <taxon>Cellvibrionales</taxon>
        <taxon>Microbulbiferaceae</taxon>
        <taxon>Microbulbifer</taxon>
    </lineage>
</organism>
<accession>A0A7W4WFJ0</accession>
<dbReference type="AlphaFoldDB" id="A0A7W4WFJ0"/>
<evidence type="ECO:0008006" key="4">
    <source>
        <dbReference type="Google" id="ProtNLM"/>
    </source>
</evidence>
<dbReference type="EMBL" id="JACHWZ010000028">
    <property type="protein sequence ID" value="MBB3063300.1"/>
    <property type="molecule type" value="Genomic_DNA"/>
</dbReference>
<gene>
    <name evidence="2" type="ORF">FHS09_004158</name>
</gene>
<feature type="transmembrane region" description="Helical" evidence="1">
    <location>
        <begin position="12"/>
        <end position="33"/>
    </location>
</feature>
<dbReference type="InterPro" id="IPR025695">
    <property type="entry name" value="DoxX-like"/>
</dbReference>
<sequence>MYNSLIKINLIARLGLAFVFFYHGLMPKILWLSPIEKELVDLHNLGIPAAILSPLAGLSEILLALAIVFYRKSLLPVYAGAALLVALLLDVALVKPGLLIEAFNPVSINIVTLVLCYLVVITHREIEFGGKGASGHQGLS</sequence>
<dbReference type="RefSeq" id="WP_183463357.1">
    <property type="nucleotide sequence ID" value="NZ_JACHWZ010000028.1"/>
</dbReference>
<keyword evidence="3" id="KW-1185">Reference proteome</keyword>
<keyword evidence="1" id="KW-1133">Transmembrane helix</keyword>
<name>A0A7W4WFJ0_9GAMM</name>
<evidence type="ECO:0000313" key="3">
    <source>
        <dbReference type="Proteomes" id="UP000535937"/>
    </source>
</evidence>
<comment type="caution">
    <text evidence="2">The sequence shown here is derived from an EMBL/GenBank/DDBJ whole genome shotgun (WGS) entry which is preliminary data.</text>
</comment>
<feature type="transmembrane region" description="Helical" evidence="1">
    <location>
        <begin position="45"/>
        <end position="70"/>
    </location>
</feature>
<protein>
    <recommendedName>
        <fullName evidence="4">DoxX-like family protein</fullName>
    </recommendedName>
</protein>
<reference evidence="2 3" key="1">
    <citation type="submission" date="2020-08" db="EMBL/GenBank/DDBJ databases">
        <title>Genomic Encyclopedia of Type Strains, Phase III (KMG-III): the genomes of soil and plant-associated and newly described type strains.</title>
        <authorList>
            <person name="Whitman W."/>
        </authorList>
    </citation>
    <scope>NUCLEOTIDE SEQUENCE [LARGE SCALE GENOMIC DNA]</scope>
    <source>
        <strain evidence="2 3">CECT 8799</strain>
    </source>
</reference>
<dbReference type="Proteomes" id="UP000535937">
    <property type="component" value="Unassembled WGS sequence"/>
</dbReference>
<feature type="transmembrane region" description="Helical" evidence="1">
    <location>
        <begin position="77"/>
        <end position="96"/>
    </location>
</feature>